<evidence type="ECO:0000313" key="8">
    <source>
        <dbReference type="EMBL" id="SPZ43478.1"/>
    </source>
</evidence>
<dbReference type="EMBL" id="UAUI01000029">
    <property type="protein sequence ID" value="SPZ43478.1"/>
    <property type="molecule type" value="Genomic_DNA"/>
</dbReference>
<evidence type="ECO:0000256" key="6">
    <source>
        <dbReference type="ARBA" id="ARBA00023033"/>
    </source>
</evidence>
<dbReference type="Gene3D" id="1.10.630.10">
    <property type="entry name" value="Cytochrome P450"/>
    <property type="match status" value="1"/>
</dbReference>
<keyword evidence="3 7" id="KW-0479">Metal-binding</keyword>
<dbReference type="InterPro" id="IPR017972">
    <property type="entry name" value="Cyt_P450_CS"/>
</dbReference>
<evidence type="ECO:0000313" key="9">
    <source>
        <dbReference type="Proteomes" id="UP000251211"/>
    </source>
</evidence>
<keyword evidence="2 7" id="KW-0349">Heme</keyword>
<dbReference type="GO" id="GO:0005506">
    <property type="term" value="F:iron ion binding"/>
    <property type="evidence" value="ECO:0007669"/>
    <property type="project" value="InterPro"/>
</dbReference>
<comment type="similarity">
    <text evidence="1 7">Belongs to the cytochrome P450 family.</text>
</comment>
<dbReference type="InterPro" id="IPR002397">
    <property type="entry name" value="Cyt_P450_B"/>
</dbReference>
<organism evidence="8 9">
    <name type="scientific">Rhodococcus wratislaviensis</name>
    <name type="common">Tsukamurella wratislaviensis</name>
    <dbReference type="NCBI Taxonomy" id="44752"/>
    <lineage>
        <taxon>Bacteria</taxon>
        <taxon>Bacillati</taxon>
        <taxon>Actinomycetota</taxon>
        <taxon>Actinomycetes</taxon>
        <taxon>Mycobacteriales</taxon>
        <taxon>Nocardiaceae</taxon>
        <taxon>Rhodococcus</taxon>
    </lineage>
</organism>
<proteinExistence type="inferred from homology"/>
<evidence type="ECO:0000256" key="1">
    <source>
        <dbReference type="ARBA" id="ARBA00010617"/>
    </source>
</evidence>
<dbReference type="PANTHER" id="PTHR46696:SF1">
    <property type="entry name" value="CYTOCHROME P450 YJIB-RELATED"/>
    <property type="match status" value="1"/>
</dbReference>
<dbReference type="GO" id="GO:0020037">
    <property type="term" value="F:heme binding"/>
    <property type="evidence" value="ECO:0007669"/>
    <property type="project" value="InterPro"/>
</dbReference>
<keyword evidence="6 7" id="KW-0503">Monooxygenase</keyword>
<dbReference type="PANTHER" id="PTHR46696">
    <property type="entry name" value="P450, PUTATIVE (EUROFUNG)-RELATED"/>
    <property type="match status" value="1"/>
</dbReference>
<reference evidence="8 9" key="1">
    <citation type="submission" date="2018-06" db="EMBL/GenBank/DDBJ databases">
        <authorList>
            <consortium name="Pathogen Informatics"/>
            <person name="Doyle S."/>
        </authorList>
    </citation>
    <scope>NUCLEOTIDE SEQUENCE [LARGE SCALE GENOMIC DNA]</scope>
    <source>
        <strain evidence="8 9">NCTC13229</strain>
    </source>
</reference>
<dbReference type="Proteomes" id="UP000251211">
    <property type="component" value="Unassembled WGS sequence"/>
</dbReference>
<comment type="caution">
    <text evidence="8">The sequence shown here is derived from an EMBL/GenBank/DDBJ whole genome shotgun (WGS) entry which is preliminary data.</text>
</comment>
<sequence length="420" mass="46201">MNPTNVKEYDVTTQVSTLAPPGRRRGVAVSIDDIPHLDPPVAYTPVTAEGPTGLPEITLPSGHTALHVTRYDDVLKVLTDPSFGRRDTNVEGGPSFQPTTMPPDLLLNLDNPDHARMKSFVNADYSPAGVEKLKGSVRRILDRRIALLRSEESPDLFATVLDRLPVEVNVGFLGIPESDIDYFRPSSRVVQLSHDTDIPGLLENFWLVYHYVTDLVQRKRPVEPGGLIDRFLAARDEAEPPLSDDELVAILLGSVLGADQNVLSVLAKAVYVLVQAPALWTLLVDEPAAAPQLVEELLRVLPLGNISTFPRIATREVQLRDSVIPEGALVYADAFAANRDPDTFPHPELIDPFRDGKRHLQFGYGMHHCMGASLARMEITTTLVLLAEEFPTLALAVEPAAVPWDSGVLLRRPTSLPVRW</sequence>
<dbReference type="InterPro" id="IPR001128">
    <property type="entry name" value="Cyt_P450"/>
</dbReference>
<dbReference type="EC" id="1.14.-.-" evidence="8"/>
<keyword evidence="4 7" id="KW-0560">Oxidoreductase</keyword>
<name>A0AB38FP68_RHOWR</name>
<dbReference type="GO" id="GO:0016705">
    <property type="term" value="F:oxidoreductase activity, acting on paired donors, with incorporation or reduction of molecular oxygen"/>
    <property type="evidence" value="ECO:0007669"/>
    <property type="project" value="InterPro"/>
</dbReference>
<dbReference type="AlphaFoldDB" id="A0AB38FP68"/>
<dbReference type="PRINTS" id="PR00359">
    <property type="entry name" value="BP450"/>
</dbReference>
<dbReference type="PROSITE" id="PS00086">
    <property type="entry name" value="CYTOCHROME_P450"/>
    <property type="match status" value="1"/>
</dbReference>
<dbReference type="InterPro" id="IPR036396">
    <property type="entry name" value="Cyt_P450_sf"/>
</dbReference>
<accession>A0AB38FP68</accession>
<evidence type="ECO:0000256" key="7">
    <source>
        <dbReference type="RuleBase" id="RU000461"/>
    </source>
</evidence>
<dbReference type="Pfam" id="PF00067">
    <property type="entry name" value="p450"/>
    <property type="match status" value="1"/>
</dbReference>
<dbReference type="GO" id="GO:0004497">
    <property type="term" value="F:monooxygenase activity"/>
    <property type="evidence" value="ECO:0007669"/>
    <property type="project" value="UniProtKB-KW"/>
</dbReference>
<evidence type="ECO:0000256" key="4">
    <source>
        <dbReference type="ARBA" id="ARBA00023002"/>
    </source>
</evidence>
<evidence type="ECO:0000256" key="2">
    <source>
        <dbReference type="ARBA" id="ARBA00022617"/>
    </source>
</evidence>
<dbReference type="SUPFAM" id="SSF48264">
    <property type="entry name" value="Cytochrome P450"/>
    <property type="match status" value="1"/>
</dbReference>
<evidence type="ECO:0000256" key="3">
    <source>
        <dbReference type="ARBA" id="ARBA00022723"/>
    </source>
</evidence>
<keyword evidence="5 7" id="KW-0408">Iron</keyword>
<gene>
    <name evidence="8" type="ORF">NCTC13229_07013</name>
</gene>
<evidence type="ECO:0000256" key="5">
    <source>
        <dbReference type="ARBA" id="ARBA00023004"/>
    </source>
</evidence>
<protein>
    <submittedName>
        <fullName evidence="8">Cytochrome P450</fullName>
        <ecNumber evidence="8">1.14.-.-</ecNumber>
    </submittedName>
</protein>